<dbReference type="InterPro" id="IPR036388">
    <property type="entry name" value="WH-like_DNA-bd_sf"/>
</dbReference>
<dbReference type="FunFam" id="1.10.10.10:FF:000182">
    <property type="entry name" value="DEP domain-containing protein 1B isoform 1"/>
    <property type="match status" value="1"/>
</dbReference>
<dbReference type="Gene3D" id="1.10.10.10">
    <property type="entry name" value="Winged helix-like DNA-binding domain superfamily/Winged helix DNA-binding domain"/>
    <property type="match status" value="1"/>
</dbReference>
<organism evidence="3 4">
    <name type="scientific">Mastacembelus armatus</name>
    <name type="common">zig-zag eel</name>
    <dbReference type="NCBI Taxonomy" id="205130"/>
    <lineage>
        <taxon>Eukaryota</taxon>
        <taxon>Metazoa</taxon>
        <taxon>Chordata</taxon>
        <taxon>Craniata</taxon>
        <taxon>Vertebrata</taxon>
        <taxon>Euteleostomi</taxon>
        <taxon>Actinopterygii</taxon>
        <taxon>Neopterygii</taxon>
        <taxon>Teleostei</taxon>
        <taxon>Neoteleostei</taxon>
        <taxon>Acanthomorphata</taxon>
        <taxon>Anabantaria</taxon>
        <taxon>Synbranchiformes</taxon>
        <taxon>Mastacembelidae</taxon>
        <taxon>Mastacembelus</taxon>
    </lineage>
</organism>
<reference evidence="3" key="1">
    <citation type="submission" date="2025-08" db="UniProtKB">
        <authorList>
            <consortium name="Ensembl"/>
        </authorList>
    </citation>
    <scope>IDENTIFICATION</scope>
</reference>
<keyword evidence="1" id="KW-0343">GTPase activation</keyword>
<dbReference type="GO" id="GO:0035556">
    <property type="term" value="P:intracellular signal transduction"/>
    <property type="evidence" value="ECO:0007669"/>
    <property type="project" value="InterPro"/>
</dbReference>
<dbReference type="InterPro" id="IPR036390">
    <property type="entry name" value="WH_DNA-bd_sf"/>
</dbReference>
<dbReference type="SUPFAM" id="SSF46785">
    <property type="entry name" value="Winged helix' DNA-binding domain"/>
    <property type="match status" value="1"/>
</dbReference>
<evidence type="ECO:0000259" key="2">
    <source>
        <dbReference type="PROSITE" id="PS50186"/>
    </source>
</evidence>
<dbReference type="PANTHER" id="PTHR16206">
    <property type="entry name" value="DEP DOMAIN-CONTAINING"/>
    <property type="match status" value="1"/>
</dbReference>
<dbReference type="InterPro" id="IPR000591">
    <property type="entry name" value="DEP_dom"/>
</dbReference>
<keyword evidence="4" id="KW-1185">Reference proteome</keyword>
<dbReference type="Pfam" id="PF00610">
    <property type="entry name" value="DEP"/>
    <property type="match status" value="1"/>
</dbReference>
<dbReference type="SMART" id="SM00049">
    <property type="entry name" value="DEP"/>
    <property type="match status" value="1"/>
</dbReference>
<evidence type="ECO:0000313" key="4">
    <source>
        <dbReference type="Proteomes" id="UP000261640"/>
    </source>
</evidence>
<dbReference type="Proteomes" id="UP000261640">
    <property type="component" value="Unplaced"/>
</dbReference>
<accession>A0A3Q3KLI2</accession>
<feature type="domain" description="DEP" evidence="2">
    <location>
        <begin position="24"/>
        <end position="108"/>
    </location>
</feature>
<dbReference type="GeneTree" id="ENSGT00950000182976"/>
<dbReference type="AlphaFoldDB" id="A0A3Q3KLI2"/>
<dbReference type="Gene3D" id="1.10.555.10">
    <property type="entry name" value="Rho GTPase activation protein"/>
    <property type="match status" value="1"/>
</dbReference>
<proteinExistence type="predicted"/>
<dbReference type="PANTHER" id="PTHR16206:SF11">
    <property type="entry name" value="DEP DOMAIN-CONTAINING PROTEIN 1B"/>
    <property type="match status" value="1"/>
</dbReference>
<dbReference type="SUPFAM" id="SSF48350">
    <property type="entry name" value="GTPase activation domain, GAP"/>
    <property type="match status" value="1"/>
</dbReference>
<protein>
    <submittedName>
        <fullName evidence="3">DEP domain containing 1B</fullName>
    </submittedName>
</protein>
<evidence type="ECO:0000313" key="3">
    <source>
        <dbReference type="Ensembl" id="ENSMAMP00000001743.2"/>
    </source>
</evidence>
<dbReference type="InterPro" id="IPR008936">
    <property type="entry name" value="Rho_GTPase_activation_prot"/>
</dbReference>
<dbReference type="GO" id="GO:0005096">
    <property type="term" value="F:GTPase activator activity"/>
    <property type="evidence" value="ECO:0007669"/>
    <property type="project" value="UniProtKB-KW"/>
</dbReference>
<dbReference type="Ensembl" id="ENSMAMT00000001778.2">
    <property type="protein sequence ID" value="ENSMAMP00000001743.2"/>
    <property type="gene ID" value="ENSMAMG00000001237.2"/>
</dbReference>
<dbReference type="PROSITE" id="PS50186">
    <property type="entry name" value="DEP"/>
    <property type="match status" value="1"/>
</dbReference>
<reference evidence="3" key="2">
    <citation type="submission" date="2025-09" db="UniProtKB">
        <authorList>
            <consortium name="Ensembl"/>
        </authorList>
    </citation>
    <scope>IDENTIFICATION</scope>
</reference>
<evidence type="ECO:0000256" key="1">
    <source>
        <dbReference type="ARBA" id="ARBA00022468"/>
    </source>
</evidence>
<name>A0A3Q3KLI2_9TELE</name>
<sequence>MDGKVIGPGPYRATKLWNETIKLFRGGMSLRRHWAHFRYYDNSFTGSEAVDYLHDLLRGNYNFGPEVTRYQTLQLLRKFLKAHVIEDIKGRHGTEDFEDNSHLYRFPTLSPLKSFPTRPLLRDSSDLPRLIRWDDYEELDQQENTAPLRSAVMTSDLWNKRHSVAIGDLHECKLIRRKEITPKQVDHIWKSMTVAHLQRVLGLKSLDGVLNTTLVNGTHIVHNVFSVNKTGIVILENKAEDMPYWVVSAMKCLANCLLQEQEAATEALQVSCLLLPPPNRRRLQLLLRLIARVCQNPHLPPLNDTIATRTLMVQTFSHCVLGSADDMDLDELLSTKLVTFMIEHYNTIFQMPSKLHRQVEEHLSHLKRVQIKYAGSDTDFSASPAFCKQISRVVSEEQKVIGTQTPLQELLEGLIADRELPAKDKRKRLKQFQKSYPDVYHNRFPTEESKSAVIPDKTPRLKPHLMSFNLKKPFQPFQRSWSFRA</sequence>